<feature type="domain" description="PilZ" evidence="1">
    <location>
        <begin position="16"/>
        <end position="128"/>
    </location>
</feature>
<dbReference type="GO" id="GO:0035438">
    <property type="term" value="F:cyclic-di-GMP binding"/>
    <property type="evidence" value="ECO:0007669"/>
    <property type="project" value="InterPro"/>
</dbReference>
<proteinExistence type="predicted"/>
<protein>
    <recommendedName>
        <fullName evidence="1">PilZ domain-containing protein</fullName>
    </recommendedName>
</protein>
<name>X0V453_9ZZZZ</name>
<gene>
    <name evidence="2" type="ORF">S01H1_33741</name>
</gene>
<evidence type="ECO:0000259" key="1">
    <source>
        <dbReference type="Pfam" id="PF07238"/>
    </source>
</evidence>
<sequence length="141" mass="15970">MAFNILSQKIAAMEEDRREFLRIDCLIETHVLSIVENDELASSDAFAKNISASGVLFRTKIEYQLDSIVSMEIFPGILNELDDNEAKVIKTRGYVLGKVVRVKKGEDDGYDCAVAFVSSDVEDEEYLRLFQDLINKAMYFG</sequence>
<dbReference type="EMBL" id="BARS01020959">
    <property type="protein sequence ID" value="GAG12924.1"/>
    <property type="molecule type" value="Genomic_DNA"/>
</dbReference>
<reference evidence="2" key="1">
    <citation type="journal article" date="2014" name="Front. Microbiol.">
        <title>High frequency of phylogenetically diverse reductive dehalogenase-homologous genes in deep subseafloor sedimentary metagenomes.</title>
        <authorList>
            <person name="Kawai M."/>
            <person name="Futagami T."/>
            <person name="Toyoda A."/>
            <person name="Takaki Y."/>
            <person name="Nishi S."/>
            <person name="Hori S."/>
            <person name="Arai W."/>
            <person name="Tsubouchi T."/>
            <person name="Morono Y."/>
            <person name="Uchiyama I."/>
            <person name="Ito T."/>
            <person name="Fujiyama A."/>
            <person name="Inagaki F."/>
            <person name="Takami H."/>
        </authorList>
    </citation>
    <scope>NUCLEOTIDE SEQUENCE</scope>
    <source>
        <strain evidence="2">Expedition CK06-06</strain>
    </source>
</reference>
<organism evidence="2">
    <name type="scientific">marine sediment metagenome</name>
    <dbReference type="NCBI Taxonomy" id="412755"/>
    <lineage>
        <taxon>unclassified sequences</taxon>
        <taxon>metagenomes</taxon>
        <taxon>ecological metagenomes</taxon>
    </lineage>
</organism>
<dbReference type="InterPro" id="IPR009875">
    <property type="entry name" value="PilZ_domain"/>
</dbReference>
<dbReference type="Pfam" id="PF07238">
    <property type="entry name" value="PilZ"/>
    <property type="match status" value="1"/>
</dbReference>
<dbReference type="AlphaFoldDB" id="X0V453"/>
<dbReference type="Gene3D" id="2.40.10.220">
    <property type="entry name" value="predicted glycosyltransferase like domains"/>
    <property type="match status" value="1"/>
</dbReference>
<evidence type="ECO:0000313" key="2">
    <source>
        <dbReference type="EMBL" id="GAG12924.1"/>
    </source>
</evidence>
<comment type="caution">
    <text evidence="2">The sequence shown here is derived from an EMBL/GenBank/DDBJ whole genome shotgun (WGS) entry which is preliminary data.</text>
</comment>
<accession>X0V453</accession>